<keyword evidence="3" id="KW-1185">Reference proteome</keyword>
<dbReference type="AlphaFoldDB" id="A0AAD9ERH4"/>
<accession>A0AAD9ERH4</accession>
<feature type="compositionally biased region" description="Basic residues" evidence="1">
    <location>
        <begin position="41"/>
        <end position="56"/>
    </location>
</feature>
<feature type="region of interest" description="Disordered" evidence="1">
    <location>
        <begin position="21"/>
        <end position="82"/>
    </location>
</feature>
<evidence type="ECO:0000256" key="1">
    <source>
        <dbReference type="SAM" id="MobiDB-lite"/>
    </source>
</evidence>
<comment type="caution">
    <text evidence="2">The sequence shown here is derived from an EMBL/GenBank/DDBJ whole genome shotgun (WGS) entry which is preliminary data.</text>
</comment>
<dbReference type="Proteomes" id="UP001243330">
    <property type="component" value="Unassembled WGS sequence"/>
</dbReference>
<protein>
    <submittedName>
        <fullName evidence="2">Uncharacterized protein</fullName>
    </submittedName>
</protein>
<evidence type="ECO:0000313" key="3">
    <source>
        <dbReference type="Proteomes" id="UP001243330"/>
    </source>
</evidence>
<sequence>MRISNSPSTIILERDVSCELDQKGPPPPHHSLNHAPDKGAHGKFSRRGVLLRRRGCRGGGTHYTTPAPRGGRKKGVAKTGQI</sequence>
<evidence type="ECO:0000313" key="2">
    <source>
        <dbReference type="EMBL" id="KAK1857192.1"/>
    </source>
</evidence>
<reference evidence="2" key="1">
    <citation type="submission" date="2023-01" db="EMBL/GenBank/DDBJ databases">
        <title>Colletotrichum chrysophilum M932 genome sequence.</title>
        <authorList>
            <person name="Baroncelli R."/>
        </authorList>
    </citation>
    <scope>NUCLEOTIDE SEQUENCE</scope>
    <source>
        <strain evidence="2">M932</strain>
    </source>
</reference>
<name>A0AAD9ERH4_9PEZI</name>
<proteinExistence type="predicted"/>
<gene>
    <name evidence="2" type="ORF">CCHR01_00266</name>
</gene>
<dbReference type="EMBL" id="JAQOWY010000002">
    <property type="protein sequence ID" value="KAK1857192.1"/>
    <property type="molecule type" value="Genomic_DNA"/>
</dbReference>
<organism evidence="2 3">
    <name type="scientific">Colletotrichum chrysophilum</name>
    <dbReference type="NCBI Taxonomy" id="1836956"/>
    <lineage>
        <taxon>Eukaryota</taxon>
        <taxon>Fungi</taxon>
        <taxon>Dikarya</taxon>
        <taxon>Ascomycota</taxon>
        <taxon>Pezizomycotina</taxon>
        <taxon>Sordariomycetes</taxon>
        <taxon>Hypocreomycetidae</taxon>
        <taxon>Glomerellales</taxon>
        <taxon>Glomerellaceae</taxon>
        <taxon>Colletotrichum</taxon>
        <taxon>Colletotrichum gloeosporioides species complex</taxon>
    </lineage>
</organism>